<feature type="transmembrane region" description="Helical" evidence="2">
    <location>
        <begin position="21"/>
        <end position="44"/>
    </location>
</feature>
<evidence type="ECO:0000313" key="3">
    <source>
        <dbReference type="EMBL" id="RKQ92969.1"/>
    </source>
</evidence>
<protein>
    <submittedName>
        <fullName evidence="3">Uncharacterized protein</fullName>
    </submittedName>
</protein>
<comment type="caution">
    <text evidence="3">The sequence shown here is derived from an EMBL/GenBank/DDBJ whole genome shotgun (WGS) entry which is preliminary data.</text>
</comment>
<proteinExistence type="predicted"/>
<keyword evidence="2" id="KW-0472">Membrane</keyword>
<feature type="transmembrane region" description="Helical" evidence="2">
    <location>
        <begin position="50"/>
        <end position="70"/>
    </location>
</feature>
<gene>
    <name evidence="3" type="ORF">C8N24_2826</name>
</gene>
<keyword evidence="4" id="KW-1185">Reference proteome</keyword>
<dbReference type="Proteomes" id="UP000278962">
    <property type="component" value="Unassembled WGS sequence"/>
</dbReference>
<feature type="region of interest" description="Disordered" evidence="1">
    <location>
        <begin position="115"/>
        <end position="137"/>
    </location>
</feature>
<sequence length="137" mass="14673">MTGPDDELRPAYRTLNDPARLLGISVVGWIALLAAGGCGYGWLLVSPLGWRANVSLAVILLGTPAALLLLREESTVSPGRLLLAVLRWRLRPPVIVAPSDDKPVRRGAVCLREPAPEISSNDPSVYWPTDTELGSAP</sequence>
<evidence type="ECO:0000256" key="1">
    <source>
        <dbReference type="SAM" id="MobiDB-lite"/>
    </source>
</evidence>
<dbReference type="AlphaFoldDB" id="A0A660LEG5"/>
<reference evidence="3 4" key="1">
    <citation type="submission" date="2018-10" db="EMBL/GenBank/DDBJ databases">
        <title>Genomic Encyclopedia of Archaeal and Bacterial Type Strains, Phase II (KMG-II): from individual species to whole genera.</title>
        <authorList>
            <person name="Goeker M."/>
        </authorList>
    </citation>
    <scope>NUCLEOTIDE SEQUENCE [LARGE SCALE GENOMIC DNA]</scope>
    <source>
        <strain evidence="3 4">DSM 14954</strain>
    </source>
</reference>
<keyword evidence="2" id="KW-1133">Transmembrane helix</keyword>
<evidence type="ECO:0000313" key="4">
    <source>
        <dbReference type="Proteomes" id="UP000278962"/>
    </source>
</evidence>
<dbReference type="EMBL" id="RBIL01000001">
    <property type="protein sequence ID" value="RKQ92969.1"/>
    <property type="molecule type" value="Genomic_DNA"/>
</dbReference>
<accession>A0A660LEG5</accession>
<keyword evidence="2" id="KW-0812">Transmembrane</keyword>
<evidence type="ECO:0000256" key="2">
    <source>
        <dbReference type="SAM" id="Phobius"/>
    </source>
</evidence>
<organism evidence="3 4">
    <name type="scientific">Solirubrobacter pauli</name>
    <dbReference type="NCBI Taxonomy" id="166793"/>
    <lineage>
        <taxon>Bacteria</taxon>
        <taxon>Bacillati</taxon>
        <taxon>Actinomycetota</taxon>
        <taxon>Thermoleophilia</taxon>
        <taxon>Solirubrobacterales</taxon>
        <taxon>Solirubrobacteraceae</taxon>
        <taxon>Solirubrobacter</taxon>
    </lineage>
</organism>
<name>A0A660LEG5_9ACTN</name>
<dbReference type="RefSeq" id="WP_121250735.1">
    <property type="nucleotide sequence ID" value="NZ_RBIL01000001.1"/>
</dbReference>